<proteinExistence type="predicted"/>
<dbReference type="Gene3D" id="3.30.365.10">
    <property type="entry name" value="Aldehyde oxidase/xanthine dehydrogenase, molybdopterin binding domain"/>
    <property type="match status" value="1"/>
</dbReference>
<dbReference type="Gene3D" id="3.90.1170.50">
    <property type="entry name" value="Aldehyde oxidase/xanthine dehydrogenase, a/b hammerhead"/>
    <property type="match status" value="1"/>
</dbReference>
<dbReference type="GO" id="GO:0016491">
    <property type="term" value="F:oxidoreductase activity"/>
    <property type="evidence" value="ECO:0007669"/>
    <property type="project" value="InterPro"/>
</dbReference>
<accession>T0Z872</accession>
<dbReference type="InterPro" id="IPR036856">
    <property type="entry name" value="Ald_Oxase/Xan_DH_a/b_sf"/>
</dbReference>
<reference evidence="2" key="2">
    <citation type="journal article" date="2014" name="ISME J.">
        <title>Microbial stratification in low pH oxic and suboxic macroscopic growths along an acid mine drainage.</title>
        <authorList>
            <person name="Mendez-Garcia C."/>
            <person name="Mesa V."/>
            <person name="Sprenger R.R."/>
            <person name="Richter M."/>
            <person name="Diez M.S."/>
            <person name="Solano J."/>
            <person name="Bargiela R."/>
            <person name="Golyshina O.V."/>
            <person name="Manteca A."/>
            <person name="Ramos J.L."/>
            <person name="Gallego J.R."/>
            <person name="Llorente I."/>
            <person name="Martins Dos Santos V.A."/>
            <person name="Jensen O.N."/>
            <person name="Pelaez A.I."/>
            <person name="Sanchez J."/>
            <person name="Ferrer M."/>
        </authorList>
    </citation>
    <scope>NUCLEOTIDE SEQUENCE</scope>
</reference>
<feature type="domain" description="Aldehyde oxidase/xanthine dehydrogenase a/b hammerhead" evidence="1">
    <location>
        <begin position="2"/>
        <end position="104"/>
    </location>
</feature>
<comment type="caution">
    <text evidence="2">The sequence shown here is derived from an EMBL/GenBank/DDBJ whole genome shotgun (WGS) entry which is preliminary data.</text>
</comment>
<reference evidence="2" key="1">
    <citation type="submission" date="2013-08" db="EMBL/GenBank/DDBJ databases">
        <authorList>
            <person name="Mendez C."/>
            <person name="Richter M."/>
            <person name="Ferrer M."/>
            <person name="Sanchez J."/>
        </authorList>
    </citation>
    <scope>NUCLEOTIDE SEQUENCE</scope>
</reference>
<evidence type="ECO:0000313" key="2">
    <source>
        <dbReference type="EMBL" id="EQD44201.1"/>
    </source>
</evidence>
<dbReference type="PANTHER" id="PTHR11908">
    <property type="entry name" value="XANTHINE DEHYDROGENASE"/>
    <property type="match status" value="1"/>
</dbReference>
<name>T0Z872_9ZZZZ</name>
<dbReference type="AlphaFoldDB" id="T0Z872"/>
<gene>
    <name evidence="2" type="ORF">B1B_13612</name>
</gene>
<dbReference type="SMART" id="SM01008">
    <property type="entry name" value="Ald_Xan_dh_C"/>
    <property type="match status" value="1"/>
</dbReference>
<feature type="non-terminal residue" evidence="2">
    <location>
        <position position="178"/>
    </location>
</feature>
<dbReference type="InterPro" id="IPR000674">
    <property type="entry name" value="Ald_Oxase/Xan_DH_a/b"/>
</dbReference>
<dbReference type="Pfam" id="PF02738">
    <property type="entry name" value="MoCoBD_1"/>
    <property type="match status" value="1"/>
</dbReference>
<sequence length="178" mass="19138">MYGADAVPSDALVMKIVRSPFPHAAFTIGDLDEYQASHPDVRLVLTAHDVTGINRFGVIPGFIDQPVYAVNETRFHGEAVAGVVFDAESVATIEDFPVEWSELPAIESIEEALDASAPAVQEDGLSNILVEGYVERGEVDRALAEAAVVTSGEFATTFVEHAYIEPEAGWAEMDSDVV</sequence>
<dbReference type="InterPro" id="IPR016208">
    <property type="entry name" value="Ald_Oxase/xanthine_DH-like"/>
</dbReference>
<organism evidence="2">
    <name type="scientific">mine drainage metagenome</name>
    <dbReference type="NCBI Taxonomy" id="410659"/>
    <lineage>
        <taxon>unclassified sequences</taxon>
        <taxon>metagenomes</taxon>
        <taxon>ecological metagenomes</taxon>
    </lineage>
</organism>
<evidence type="ECO:0000259" key="1">
    <source>
        <dbReference type="SMART" id="SM01008"/>
    </source>
</evidence>
<dbReference type="PANTHER" id="PTHR11908:SF157">
    <property type="entry name" value="XANTHINE DEHYDROGENASE SUBUNIT D-RELATED"/>
    <property type="match status" value="1"/>
</dbReference>
<dbReference type="SUPFAM" id="SSF54665">
    <property type="entry name" value="CO dehydrogenase molybdoprotein N-domain-like"/>
    <property type="match status" value="1"/>
</dbReference>
<dbReference type="InterPro" id="IPR008274">
    <property type="entry name" value="AldOxase/xan_DH_MoCoBD1"/>
</dbReference>
<dbReference type="EMBL" id="AUZY01008961">
    <property type="protein sequence ID" value="EQD44201.1"/>
    <property type="molecule type" value="Genomic_DNA"/>
</dbReference>
<dbReference type="InterPro" id="IPR037165">
    <property type="entry name" value="AldOxase/xan_DH_Mopterin-bd_sf"/>
</dbReference>
<protein>
    <submittedName>
        <fullName evidence="2">Xanthine dehydrogenase family protein, small/large subunits</fullName>
    </submittedName>
</protein>
<dbReference type="Pfam" id="PF01315">
    <property type="entry name" value="Ald_Xan_dh_C"/>
    <property type="match status" value="1"/>
</dbReference>
<dbReference type="GO" id="GO:0005506">
    <property type="term" value="F:iron ion binding"/>
    <property type="evidence" value="ECO:0007669"/>
    <property type="project" value="InterPro"/>
</dbReference>
<dbReference type="SUPFAM" id="SSF56003">
    <property type="entry name" value="Molybdenum cofactor-binding domain"/>
    <property type="match status" value="1"/>
</dbReference>